<evidence type="ECO:0008006" key="4">
    <source>
        <dbReference type="Google" id="ProtNLM"/>
    </source>
</evidence>
<evidence type="ECO:0000313" key="2">
    <source>
        <dbReference type="EMBL" id="MDX8441981.1"/>
    </source>
</evidence>
<accession>A0ABU4X2L7</accession>
<proteinExistence type="predicted"/>
<sequence length="266" mass="28173">MKTFCRTVTGGYAALCVLCLANNAGAADLVSPVTPDLKPVVTEQGWTFSVAPYFWAAGLSGDVGQFGLPTVEVDSDFGDILKNLDFAAMAVIEARYDRYSIFGDLQYVKISAGNGTPRGILADSVDLTSQTFSGLGGVGYSVLQSDAGRLDVVGAMRVWSAHTDLDFHGGVLDGRSASDGKTWVDGLVGIRANYSLTPEVYVTGWGMVGAGAANVDWDVAAALGYRFNDRFSAVAGYRALGVNYDNDGFVFDVVQQGPIIGLIMRF</sequence>
<dbReference type="EMBL" id="JAVIIS010000031">
    <property type="protein sequence ID" value="MDX8441981.1"/>
    <property type="molecule type" value="Genomic_DNA"/>
</dbReference>
<gene>
    <name evidence="2" type="ORF">RFM51_20555</name>
</gene>
<reference evidence="2 3" key="1">
    <citation type="submission" date="2023-08" db="EMBL/GenBank/DDBJ databases">
        <title>Implementing the SeqCode for naming new Mesorhizobium species isolated from Vachellia karroo root nodules.</title>
        <authorList>
            <person name="Van Lill M."/>
        </authorList>
    </citation>
    <scope>NUCLEOTIDE SEQUENCE [LARGE SCALE GENOMIC DNA]</scope>
    <source>
        <strain evidence="2 3">VK3E</strain>
    </source>
</reference>
<evidence type="ECO:0000256" key="1">
    <source>
        <dbReference type="SAM" id="SignalP"/>
    </source>
</evidence>
<protein>
    <recommendedName>
        <fullName evidence="4">Outer membrane protein beta-barrel domain-containing protein</fullName>
    </recommendedName>
</protein>
<feature type="signal peptide" evidence="1">
    <location>
        <begin position="1"/>
        <end position="26"/>
    </location>
</feature>
<keyword evidence="1" id="KW-0732">Signal</keyword>
<dbReference type="Proteomes" id="UP001272097">
    <property type="component" value="Unassembled WGS sequence"/>
</dbReference>
<keyword evidence="3" id="KW-1185">Reference proteome</keyword>
<organism evidence="2 3">
    <name type="scientific">Mesorhizobium australafricanum</name>
    <dbReference type="NCBI Taxonomy" id="3072311"/>
    <lineage>
        <taxon>Bacteria</taxon>
        <taxon>Pseudomonadati</taxon>
        <taxon>Pseudomonadota</taxon>
        <taxon>Alphaproteobacteria</taxon>
        <taxon>Hyphomicrobiales</taxon>
        <taxon>Phyllobacteriaceae</taxon>
        <taxon>Mesorhizobium</taxon>
    </lineage>
</organism>
<comment type="caution">
    <text evidence="2">The sequence shown here is derived from an EMBL/GenBank/DDBJ whole genome shotgun (WGS) entry which is preliminary data.</text>
</comment>
<dbReference type="RefSeq" id="WP_320215981.1">
    <property type="nucleotide sequence ID" value="NZ_JAVIIS010000031.1"/>
</dbReference>
<feature type="chain" id="PRO_5046786542" description="Outer membrane protein beta-barrel domain-containing protein" evidence="1">
    <location>
        <begin position="27"/>
        <end position="266"/>
    </location>
</feature>
<evidence type="ECO:0000313" key="3">
    <source>
        <dbReference type="Proteomes" id="UP001272097"/>
    </source>
</evidence>
<name>A0ABU4X2L7_9HYPH</name>